<dbReference type="InterPro" id="IPR010982">
    <property type="entry name" value="Lambda_DNA-bd_dom_sf"/>
</dbReference>
<protein>
    <recommendedName>
        <fullName evidence="3">Transcriptional regulator</fullName>
    </recommendedName>
</protein>
<dbReference type="Gene3D" id="1.10.260.40">
    <property type="entry name" value="lambda repressor-like DNA-binding domains"/>
    <property type="match status" value="1"/>
</dbReference>
<evidence type="ECO:0000313" key="2">
    <source>
        <dbReference type="Proteomes" id="UP000092498"/>
    </source>
</evidence>
<dbReference type="EMBL" id="CP013244">
    <property type="protein sequence ID" value="ANP48016.1"/>
    <property type="molecule type" value="Genomic_DNA"/>
</dbReference>
<dbReference type="KEGG" id="cbot:ATE48_09875"/>
<sequence length="82" mass="8888">MEITDPLCRAARSMVQWPRAQLAATSEIAKSAIRAFETGDVDPGDEAKAALRQALEGAGAVFLDEDDLGIGVRLRFTRKDVK</sequence>
<dbReference type="RefSeq" id="WP_066774821.1">
    <property type="nucleotide sequence ID" value="NZ_CP013244.1"/>
</dbReference>
<proteinExistence type="predicted"/>
<reference evidence="1 2" key="1">
    <citation type="submission" date="2015-11" db="EMBL/GenBank/DDBJ databases">
        <title>Whole-Genome Sequence of Candidatus Oderbacter manganicum from the National Park Lower Oder Valley, Germany.</title>
        <authorList>
            <person name="Braun B."/>
            <person name="Liere K."/>
            <person name="Szewzyk U."/>
        </authorList>
    </citation>
    <scope>NUCLEOTIDE SEQUENCE [LARGE SCALE GENOMIC DNA]</scope>
    <source>
        <strain evidence="1 2">OTSz_A_272</strain>
    </source>
</reference>
<dbReference type="GO" id="GO:0003677">
    <property type="term" value="F:DNA binding"/>
    <property type="evidence" value="ECO:0007669"/>
    <property type="project" value="InterPro"/>
</dbReference>
<dbReference type="Proteomes" id="UP000092498">
    <property type="component" value="Chromosome"/>
</dbReference>
<organism evidence="1 2">
    <name type="scientific">Candidatus Viadribacter manganicus</name>
    <dbReference type="NCBI Taxonomy" id="1759059"/>
    <lineage>
        <taxon>Bacteria</taxon>
        <taxon>Pseudomonadati</taxon>
        <taxon>Pseudomonadota</taxon>
        <taxon>Alphaproteobacteria</taxon>
        <taxon>Hyphomonadales</taxon>
        <taxon>Hyphomonadaceae</taxon>
        <taxon>Candidatus Viadribacter</taxon>
    </lineage>
</organism>
<name>A0A1B1AN97_9PROT</name>
<dbReference type="AlphaFoldDB" id="A0A1B1AN97"/>
<accession>A0A1B1AN97</accession>
<evidence type="ECO:0000313" key="1">
    <source>
        <dbReference type="EMBL" id="ANP48016.1"/>
    </source>
</evidence>
<keyword evidence="2" id="KW-1185">Reference proteome</keyword>
<dbReference type="OrthoDB" id="4419620at2"/>
<evidence type="ECO:0008006" key="3">
    <source>
        <dbReference type="Google" id="ProtNLM"/>
    </source>
</evidence>
<dbReference type="InParanoid" id="A0A1B1AN97"/>
<dbReference type="SUPFAM" id="SSF47413">
    <property type="entry name" value="lambda repressor-like DNA-binding domains"/>
    <property type="match status" value="1"/>
</dbReference>
<gene>
    <name evidence="1" type="ORF">ATE48_09875</name>
</gene>